<dbReference type="Pfam" id="PF21840">
    <property type="entry name" value="DUF6899"/>
    <property type="match status" value="1"/>
</dbReference>
<dbReference type="EMBL" id="LAZR01046043">
    <property type="protein sequence ID" value="KKK97457.1"/>
    <property type="molecule type" value="Genomic_DNA"/>
</dbReference>
<comment type="caution">
    <text evidence="1">The sequence shown here is derived from an EMBL/GenBank/DDBJ whole genome shotgun (WGS) entry which is preliminary data.</text>
</comment>
<name>A0A0F8ZUH2_9ZZZZ</name>
<feature type="non-terminal residue" evidence="1">
    <location>
        <position position="77"/>
    </location>
</feature>
<accession>A0A0F8ZUH2</accession>
<proteinExistence type="predicted"/>
<gene>
    <name evidence="1" type="ORF">LCGC14_2652580</name>
</gene>
<dbReference type="AlphaFoldDB" id="A0A0F8ZUH2"/>
<organism evidence="1">
    <name type="scientific">marine sediment metagenome</name>
    <dbReference type="NCBI Taxonomy" id="412755"/>
    <lineage>
        <taxon>unclassified sequences</taxon>
        <taxon>metagenomes</taxon>
        <taxon>ecological metagenomes</taxon>
    </lineage>
</organism>
<evidence type="ECO:0000313" key="1">
    <source>
        <dbReference type="EMBL" id="KKK97457.1"/>
    </source>
</evidence>
<sequence length="77" mass="8678">MPYIRRKDKTVYNGGIQLLGEAFAAVGAGDGDLNYVLTSVALAWIDYHKPPYSYTLYSNVVKALECAKLEFYRRKLA</sequence>
<reference evidence="1" key="1">
    <citation type="journal article" date="2015" name="Nature">
        <title>Complex archaea that bridge the gap between prokaryotes and eukaryotes.</title>
        <authorList>
            <person name="Spang A."/>
            <person name="Saw J.H."/>
            <person name="Jorgensen S.L."/>
            <person name="Zaremba-Niedzwiedzka K."/>
            <person name="Martijn J."/>
            <person name="Lind A.E."/>
            <person name="van Eijk R."/>
            <person name="Schleper C."/>
            <person name="Guy L."/>
            <person name="Ettema T.J."/>
        </authorList>
    </citation>
    <scope>NUCLEOTIDE SEQUENCE</scope>
</reference>
<protein>
    <submittedName>
        <fullName evidence="1">Uncharacterized protein</fullName>
    </submittedName>
</protein>
<dbReference type="InterPro" id="IPR054194">
    <property type="entry name" value="DUF6899"/>
</dbReference>